<keyword evidence="11" id="KW-0808">Transferase</keyword>
<dbReference type="GO" id="GO:0016740">
    <property type="term" value="F:transferase activity"/>
    <property type="evidence" value="ECO:0007669"/>
    <property type="project" value="UniProtKB-KW"/>
</dbReference>
<dbReference type="SMART" id="SM00847">
    <property type="entry name" value="HA2"/>
    <property type="match status" value="1"/>
</dbReference>
<dbReference type="SUPFAM" id="SSF52540">
    <property type="entry name" value="P-loop containing nucleoside triphosphate hydrolases"/>
    <property type="match status" value="1"/>
</dbReference>
<evidence type="ECO:0000256" key="3">
    <source>
        <dbReference type="ARBA" id="ARBA00022741"/>
    </source>
</evidence>
<dbReference type="OrthoDB" id="10253254at2759"/>
<dbReference type="EMBL" id="JAAOAV010000003">
    <property type="protein sequence ID" value="KAF5613567.1"/>
    <property type="molecule type" value="Genomic_DNA"/>
</dbReference>
<reference evidence="11 12" key="1">
    <citation type="submission" date="2020-05" db="EMBL/GenBank/DDBJ databases">
        <title>Identification and distribution of gene clusters putatively required for synthesis of sphingolipid metabolism inhibitors in phylogenetically diverse species of the filamentous fungus Fusarium.</title>
        <authorList>
            <person name="Kim H.-S."/>
            <person name="Busman M."/>
            <person name="Brown D.W."/>
            <person name="Divon H."/>
            <person name="Uhlig S."/>
            <person name="Proctor R.H."/>
        </authorList>
    </citation>
    <scope>NUCLEOTIDE SEQUENCE [LARGE SCALE GENOMIC DNA]</scope>
    <source>
        <strain evidence="11 12">NRRL 66333</strain>
    </source>
</reference>
<feature type="domain" description="Helicase ATP-binding" evidence="10">
    <location>
        <begin position="446"/>
        <end position="609"/>
    </location>
</feature>
<accession>A0A8H5QFK3</accession>
<proteinExistence type="predicted"/>
<dbReference type="PROSITE" id="PS00690">
    <property type="entry name" value="DEAH_ATP_HELICASE"/>
    <property type="match status" value="1"/>
</dbReference>
<dbReference type="PANTHER" id="PTHR18934:SF109">
    <property type="entry name" value="ATP-DEPENDENT RNA HELICASE DHX15 HOMOLOG"/>
    <property type="match status" value="1"/>
</dbReference>
<evidence type="ECO:0000259" key="10">
    <source>
        <dbReference type="PROSITE" id="PS51192"/>
    </source>
</evidence>
<keyword evidence="5" id="KW-0347">Helicase</keyword>
<evidence type="ECO:0000313" key="12">
    <source>
        <dbReference type="Proteomes" id="UP000547976"/>
    </source>
</evidence>
<name>A0A8H5QFK3_GIBSU</name>
<dbReference type="PANTHER" id="PTHR18934">
    <property type="entry name" value="ATP-DEPENDENT RNA HELICASE"/>
    <property type="match status" value="1"/>
</dbReference>
<dbReference type="GO" id="GO:0008380">
    <property type="term" value="P:RNA splicing"/>
    <property type="evidence" value="ECO:0007669"/>
    <property type="project" value="UniProtKB-KW"/>
</dbReference>
<dbReference type="CDD" id="cd18791">
    <property type="entry name" value="SF2_C_RHA"/>
    <property type="match status" value="1"/>
</dbReference>
<dbReference type="AlphaFoldDB" id="A0A8H5QFK3"/>
<keyword evidence="6" id="KW-0067">ATP-binding</keyword>
<evidence type="ECO:0000256" key="4">
    <source>
        <dbReference type="ARBA" id="ARBA00022801"/>
    </source>
</evidence>
<dbReference type="GeneID" id="59320814"/>
<keyword evidence="3" id="KW-0547">Nucleotide-binding</keyword>
<dbReference type="InterPro" id="IPR014001">
    <property type="entry name" value="Helicase_ATP-bd"/>
</dbReference>
<dbReference type="GO" id="GO:0003724">
    <property type="term" value="F:RNA helicase activity"/>
    <property type="evidence" value="ECO:0007669"/>
    <property type="project" value="UniProtKB-EC"/>
</dbReference>
<dbReference type="GO" id="GO:0016787">
    <property type="term" value="F:hydrolase activity"/>
    <property type="evidence" value="ECO:0007669"/>
    <property type="project" value="UniProtKB-KW"/>
</dbReference>
<evidence type="ECO:0000313" key="11">
    <source>
        <dbReference type="EMBL" id="KAF5613567.1"/>
    </source>
</evidence>
<dbReference type="Proteomes" id="UP000547976">
    <property type="component" value="Unassembled WGS sequence"/>
</dbReference>
<evidence type="ECO:0000256" key="2">
    <source>
        <dbReference type="ARBA" id="ARBA00022664"/>
    </source>
</evidence>
<dbReference type="SUPFAM" id="SSF53448">
    <property type="entry name" value="Nucleotide-diphospho-sugar transferases"/>
    <property type="match status" value="1"/>
</dbReference>
<dbReference type="PROSITE" id="PS51192">
    <property type="entry name" value="HELICASE_ATP_BIND_1"/>
    <property type="match status" value="1"/>
</dbReference>
<evidence type="ECO:0000256" key="8">
    <source>
        <dbReference type="ARBA" id="ARBA00047984"/>
    </source>
</evidence>
<dbReference type="InterPro" id="IPR029044">
    <property type="entry name" value="Nucleotide-diphossugar_trans"/>
</dbReference>
<dbReference type="FunFam" id="3.40.50.300:FF:002125">
    <property type="entry name" value="ATP-dependent helicase HrpB"/>
    <property type="match status" value="1"/>
</dbReference>
<sequence length="1037" mass="118743">MGVASTLMSRFCRILPPVTIITICFYSLIKLSLFSNAVAPDPGRWKNHALDFVDEDEDYIPTFETTVVPTPRQTSAAHIEDLENKGEIGDFADDDEFLPFVNIEDDGDWDEEDLQEMSGEKHENETVDDDDDDDGGDWSRFAYIQYVTNEDYLCNSVMIFEALHRLGSKADRLLMYPQEMLDPEAEHASSHGGKLLIRARDEYNVTLQPIEIQHRDGQDETWADSFTKLLAFNQTQYERVLSLDSDSTVLQHMDELFELPPCPVAMPRAYWLYNDNPPKKILSSQLMLIQPDEVEFERIVQKMNSIGPNDYDMEIVNSLYLDSALILPHRKYDMLTAEFRAKDHSAYLGSERAQWDPNAALNEAKFVHFSDWPVPKPWINDPEREIWNGFYTDFRDNRERVSYEATKLEDAKDHPLRKDKQRSARYFELLEARRKLPVSFMRRKFLSAYHSNKVIVLSSETGAGKTTQIPQFVFWDEYASNKKIICTQPRRLAARSAAQRVAQEMDVKLGEEVGYSIRFDKRTSKENRLCYATDGILLHQAKTDPMFSDYACVILDEAHERTLNTDILMALLKKALLVRDDLKVIVMSATLEVDKFVQYFVGAKRFTVSGRIFPIEVGYIENPTQDYLSLALHTAKHTHEQDNKEASITIDGVVYVIDTGLVKEPGSHPRLGCDTLRTTPISKASARQRAGRAGRTRPGFCYRMYTKKHFDEILLPSTPPSILQSNLSEMVLKLKALGFHDLANFDFIDPPHPEPIFRAFEDLLWMGFLDEEGSITIKGKLAAKLPIHPAWYNAFAEASSLGCGDEMITIAALESTQQSMFLRPQPFRYAADLARQRFFCPVSDQMTLMNAFHSYVRTKNQFQDLMGKDADKAVDEWCADAFINRGVLEEAVRLRQQLEESFQYLFGKQPAVSDFLSPDYDVNIRKALARSFFYRSAIRDPAGRDWYRTVHGNWPAGLDPDSSLVGCRHEWVIYGGFSYNAYQYLSSVTAVDPKWLIDLDYFQDANLAKRGDGRLKQPQVFHSLAKAREAQKGNTPV</sequence>
<dbReference type="GO" id="GO:0006397">
    <property type="term" value="P:mRNA processing"/>
    <property type="evidence" value="ECO:0007669"/>
    <property type="project" value="UniProtKB-KW"/>
</dbReference>
<dbReference type="RefSeq" id="XP_036543792.1">
    <property type="nucleotide sequence ID" value="XM_036686096.1"/>
</dbReference>
<dbReference type="Gene3D" id="3.40.50.300">
    <property type="entry name" value="P-loop containing nucleotide triphosphate hydrolases"/>
    <property type="match status" value="2"/>
</dbReference>
<keyword evidence="4" id="KW-0378">Hydrolase</keyword>
<keyword evidence="7" id="KW-0508">mRNA splicing</keyword>
<gene>
    <name evidence="11" type="ORF">FSUBG_776</name>
</gene>
<comment type="catalytic activity">
    <reaction evidence="8">
        <text>ATP + H2O = ADP + phosphate + H(+)</text>
        <dbReference type="Rhea" id="RHEA:13065"/>
        <dbReference type="ChEBI" id="CHEBI:15377"/>
        <dbReference type="ChEBI" id="CHEBI:15378"/>
        <dbReference type="ChEBI" id="CHEBI:30616"/>
        <dbReference type="ChEBI" id="CHEBI:43474"/>
        <dbReference type="ChEBI" id="CHEBI:456216"/>
        <dbReference type="EC" id="3.6.4.13"/>
    </reaction>
</comment>
<dbReference type="Pfam" id="PF07717">
    <property type="entry name" value="OB_NTP_bind"/>
    <property type="match status" value="1"/>
</dbReference>
<dbReference type="GO" id="GO:0005681">
    <property type="term" value="C:spliceosomal complex"/>
    <property type="evidence" value="ECO:0007669"/>
    <property type="project" value="TreeGrafter"/>
</dbReference>
<evidence type="ECO:0000256" key="9">
    <source>
        <dbReference type="SAM" id="MobiDB-lite"/>
    </source>
</evidence>
<evidence type="ECO:0000256" key="6">
    <source>
        <dbReference type="ARBA" id="ARBA00022840"/>
    </source>
</evidence>
<evidence type="ECO:0000256" key="7">
    <source>
        <dbReference type="ARBA" id="ARBA00023187"/>
    </source>
</evidence>
<dbReference type="Pfam" id="PF00270">
    <property type="entry name" value="DEAD"/>
    <property type="match status" value="1"/>
</dbReference>
<dbReference type="Gene3D" id="1.20.120.1080">
    <property type="match status" value="1"/>
</dbReference>
<dbReference type="EC" id="3.6.4.13" evidence="1"/>
<comment type="caution">
    <text evidence="11">The sequence shown here is derived from an EMBL/GenBank/DDBJ whole genome shotgun (WGS) entry which is preliminary data.</text>
</comment>
<keyword evidence="12" id="KW-1185">Reference proteome</keyword>
<dbReference type="SMART" id="SM00487">
    <property type="entry name" value="DEXDc"/>
    <property type="match status" value="1"/>
</dbReference>
<organism evidence="11 12">
    <name type="scientific">Gibberella subglutinans</name>
    <name type="common">Fusarium subglutinans</name>
    <dbReference type="NCBI Taxonomy" id="42677"/>
    <lineage>
        <taxon>Eukaryota</taxon>
        <taxon>Fungi</taxon>
        <taxon>Dikarya</taxon>
        <taxon>Ascomycota</taxon>
        <taxon>Pezizomycotina</taxon>
        <taxon>Sordariomycetes</taxon>
        <taxon>Hypocreomycetidae</taxon>
        <taxon>Hypocreales</taxon>
        <taxon>Nectriaceae</taxon>
        <taxon>Fusarium</taxon>
        <taxon>Fusarium fujikuroi species complex</taxon>
    </lineage>
</organism>
<feature type="region of interest" description="Disordered" evidence="9">
    <location>
        <begin position="114"/>
        <end position="134"/>
    </location>
</feature>
<dbReference type="InterPro" id="IPR007502">
    <property type="entry name" value="Helicase-assoc_dom"/>
</dbReference>
<dbReference type="GO" id="GO:0003723">
    <property type="term" value="F:RNA binding"/>
    <property type="evidence" value="ECO:0007669"/>
    <property type="project" value="TreeGrafter"/>
</dbReference>
<evidence type="ECO:0000256" key="1">
    <source>
        <dbReference type="ARBA" id="ARBA00012552"/>
    </source>
</evidence>
<dbReference type="Gene3D" id="3.90.550.10">
    <property type="entry name" value="Spore Coat Polysaccharide Biosynthesis Protein SpsA, Chain A"/>
    <property type="match status" value="1"/>
</dbReference>
<keyword evidence="2" id="KW-0507">mRNA processing</keyword>
<evidence type="ECO:0000256" key="5">
    <source>
        <dbReference type="ARBA" id="ARBA00022806"/>
    </source>
</evidence>
<dbReference type="InterPro" id="IPR011545">
    <property type="entry name" value="DEAD/DEAH_box_helicase_dom"/>
</dbReference>
<protein>
    <recommendedName>
        <fullName evidence="1">RNA helicase</fullName>
        <ecNumber evidence="1">3.6.4.13</ecNumber>
    </recommendedName>
</protein>
<dbReference type="InterPro" id="IPR027417">
    <property type="entry name" value="P-loop_NTPase"/>
</dbReference>
<dbReference type="GO" id="GO:0005524">
    <property type="term" value="F:ATP binding"/>
    <property type="evidence" value="ECO:0007669"/>
    <property type="project" value="UniProtKB-KW"/>
</dbReference>
<dbReference type="InterPro" id="IPR011709">
    <property type="entry name" value="DEAD-box_helicase_OB_fold"/>
</dbReference>
<dbReference type="InterPro" id="IPR002464">
    <property type="entry name" value="DNA/RNA_helicase_DEAH_CS"/>
</dbReference>